<keyword evidence="4" id="KW-0378">Hydrolase</keyword>
<proteinExistence type="predicted"/>
<evidence type="ECO:0000313" key="4">
    <source>
        <dbReference type="EMBL" id="ACC97740.1"/>
    </source>
</evidence>
<dbReference type="SUPFAM" id="SSF56300">
    <property type="entry name" value="Metallo-dependent phosphatases"/>
    <property type="match status" value="1"/>
</dbReference>
<dbReference type="KEGG" id="emi:Emin_0176"/>
<dbReference type="Gene3D" id="3.60.21.10">
    <property type="match status" value="1"/>
</dbReference>
<organism evidence="4 5">
    <name type="scientific">Elusimicrobium minutum (strain Pei191)</name>
    <dbReference type="NCBI Taxonomy" id="445932"/>
    <lineage>
        <taxon>Bacteria</taxon>
        <taxon>Pseudomonadati</taxon>
        <taxon>Elusimicrobiota</taxon>
        <taxon>Elusimicrobia</taxon>
        <taxon>Elusimicrobiales</taxon>
        <taxon>Elusimicrobiaceae</taxon>
        <taxon>Elusimicrobium</taxon>
    </lineage>
</organism>
<dbReference type="GO" id="GO:0003993">
    <property type="term" value="F:acid phosphatase activity"/>
    <property type="evidence" value="ECO:0007669"/>
    <property type="project" value="InterPro"/>
</dbReference>
<feature type="chain" id="PRO_5002777700" evidence="2">
    <location>
        <begin position="19"/>
        <end position="392"/>
    </location>
</feature>
<protein>
    <submittedName>
        <fullName evidence="4">Putative phosphohydrolase</fullName>
    </submittedName>
</protein>
<evidence type="ECO:0000256" key="2">
    <source>
        <dbReference type="SAM" id="SignalP"/>
    </source>
</evidence>
<feature type="domain" description="Calcineurin-like phosphoesterase" evidence="3">
    <location>
        <begin position="125"/>
        <end position="309"/>
    </location>
</feature>
<dbReference type="InterPro" id="IPR039331">
    <property type="entry name" value="PAPs-like"/>
</dbReference>
<dbReference type="Proteomes" id="UP000001029">
    <property type="component" value="Chromosome"/>
</dbReference>
<reference evidence="4 5" key="1">
    <citation type="journal article" date="2009" name="Appl. Environ. Microbiol.">
        <title>Genomic analysis of 'Elusimicrobium minutum,' the first cultivated representative of the phylum 'Elusimicrobia' (formerly termite group 1).</title>
        <authorList>
            <person name="Herlemann D.P.R."/>
            <person name="Geissinger O."/>
            <person name="Ikeda-Ohtsubo W."/>
            <person name="Kunin V."/>
            <person name="Sun H."/>
            <person name="Lapidus A."/>
            <person name="Hugenholtz P."/>
            <person name="Brune A."/>
        </authorList>
    </citation>
    <scope>NUCLEOTIDE SEQUENCE [LARGE SCALE GENOMIC DNA]</scope>
    <source>
        <strain evidence="4 5">Pei191</strain>
    </source>
</reference>
<keyword evidence="1 2" id="KW-0732">Signal</keyword>
<evidence type="ECO:0000259" key="3">
    <source>
        <dbReference type="Pfam" id="PF00149"/>
    </source>
</evidence>
<evidence type="ECO:0000256" key="1">
    <source>
        <dbReference type="ARBA" id="ARBA00022729"/>
    </source>
</evidence>
<name>B2KBQ3_ELUMP</name>
<dbReference type="RefSeq" id="WP_012414355.1">
    <property type="nucleotide sequence ID" value="NC_010644.1"/>
</dbReference>
<sequence>MKKLLVFILLNISAFGFGAEFTRGPYVEDPTLTTAIIKWHTDVPSVGWFEYGPSPKCNQIMTISPKSTSHEVVLHGLVANKEFCYKAYIQNNAEDGVQEPRTGKFKTLYSPERKVVKFVIFGNTAGSGELLPALVEKLKKHNPDFYIHTGDLVSTGSALDADKEFFTPFKDVLAKAPMFIAVGDKEYGPDLKDKESRGFFRTNYSRVHTMSWGKGTPNYYYFDTANARFIFLDTSSAAGALFAPGITKDSAQYDWLRTALATTEAGKWKVVVMHLPAYSSGAKGSNEDVKNAFTNLFEYYGVNVVFQGDERSYERTFPIREGVESLKGIVYQTFGTGASAELTKREFKEPWTARFLSGQVYGVGEIVDRKLTVNVYNLDGTLVDTLELYQSL</sequence>
<dbReference type="STRING" id="445932.Emin_0176"/>
<evidence type="ECO:0000313" key="5">
    <source>
        <dbReference type="Proteomes" id="UP000001029"/>
    </source>
</evidence>
<dbReference type="HOGENOM" id="CLU_051012_0_0_0"/>
<gene>
    <name evidence="4" type="ordered locus">Emin_0176</name>
</gene>
<dbReference type="PANTHER" id="PTHR22953">
    <property type="entry name" value="ACID PHOSPHATASE RELATED"/>
    <property type="match status" value="1"/>
</dbReference>
<dbReference type="AlphaFoldDB" id="B2KBQ3"/>
<keyword evidence="5" id="KW-1185">Reference proteome</keyword>
<dbReference type="Pfam" id="PF00149">
    <property type="entry name" value="Metallophos"/>
    <property type="match status" value="1"/>
</dbReference>
<dbReference type="InterPro" id="IPR029052">
    <property type="entry name" value="Metallo-depent_PP-like"/>
</dbReference>
<dbReference type="EMBL" id="CP001055">
    <property type="protein sequence ID" value="ACC97740.1"/>
    <property type="molecule type" value="Genomic_DNA"/>
</dbReference>
<dbReference type="OrthoDB" id="9809781at2"/>
<feature type="signal peptide" evidence="2">
    <location>
        <begin position="1"/>
        <end position="18"/>
    </location>
</feature>
<accession>B2KBQ3</accession>
<dbReference type="PANTHER" id="PTHR22953:SF153">
    <property type="entry name" value="PURPLE ACID PHOSPHATASE"/>
    <property type="match status" value="1"/>
</dbReference>
<dbReference type="InterPro" id="IPR004843">
    <property type="entry name" value="Calcineurin-like_PHP"/>
</dbReference>